<comment type="caution">
    <text evidence="2">The sequence shown here is derived from an EMBL/GenBank/DDBJ whole genome shotgun (WGS) entry which is preliminary data.</text>
</comment>
<gene>
    <name evidence="2" type="ORF">FPOA_02100</name>
</gene>
<accession>A0A1B8B616</accession>
<dbReference type="EMBL" id="LYXU01000001">
    <property type="protein sequence ID" value="OBS28159.1"/>
    <property type="molecule type" value="Genomic_DNA"/>
</dbReference>
<feature type="compositionally biased region" description="Basic and acidic residues" evidence="1">
    <location>
        <begin position="85"/>
        <end position="108"/>
    </location>
</feature>
<proteinExistence type="predicted"/>
<feature type="region of interest" description="Disordered" evidence="1">
    <location>
        <begin position="1"/>
        <end position="28"/>
    </location>
</feature>
<feature type="compositionally biased region" description="Basic and acidic residues" evidence="1">
    <location>
        <begin position="52"/>
        <end position="66"/>
    </location>
</feature>
<reference evidence="2 3" key="1">
    <citation type="submission" date="2016-06" db="EMBL/GenBank/DDBJ databases">
        <title>Living apart together: crosstalk between the core and supernumerary genomes in a fungal plant pathogen.</title>
        <authorList>
            <person name="Vanheule A."/>
            <person name="Audenaert K."/>
            <person name="Warris S."/>
            <person name="Van De Geest H."/>
            <person name="Schijlen E."/>
            <person name="Hofte M."/>
            <person name="De Saeger S."/>
            <person name="Haesaert G."/>
            <person name="Waalwijk C."/>
            <person name="Van Der Lee T."/>
        </authorList>
    </citation>
    <scope>NUCLEOTIDE SEQUENCE [LARGE SCALE GENOMIC DNA]</scope>
    <source>
        <strain evidence="2 3">2516</strain>
    </source>
</reference>
<dbReference type="OMA" id="STHECFA"/>
<protein>
    <submittedName>
        <fullName evidence="2">Uncharacterized protein</fullName>
    </submittedName>
</protein>
<evidence type="ECO:0000313" key="2">
    <source>
        <dbReference type="EMBL" id="OBS28159.1"/>
    </source>
</evidence>
<evidence type="ECO:0000313" key="3">
    <source>
        <dbReference type="Proteomes" id="UP000091967"/>
    </source>
</evidence>
<dbReference type="Proteomes" id="UP000091967">
    <property type="component" value="Unassembled WGS sequence"/>
</dbReference>
<name>A0A1B8B616_FUSPO</name>
<keyword evidence="3" id="KW-1185">Reference proteome</keyword>
<sequence>MPTREVLDQWEAISPTAKGEGPLQGRTTPAQSLVSTHECFAARPNAEGCTHPYHDGRLEPGQDRVRNSGARTPNSIHADIIAQMEAKRERKESEAIENKRKQSEIASK</sequence>
<dbReference type="OrthoDB" id="5098627at2759"/>
<evidence type="ECO:0000256" key="1">
    <source>
        <dbReference type="SAM" id="MobiDB-lite"/>
    </source>
</evidence>
<organism evidence="2 3">
    <name type="scientific">Fusarium poae</name>
    <dbReference type="NCBI Taxonomy" id="36050"/>
    <lineage>
        <taxon>Eukaryota</taxon>
        <taxon>Fungi</taxon>
        <taxon>Dikarya</taxon>
        <taxon>Ascomycota</taxon>
        <taxon>Pezizomycotina</taxon>
        <taxon>Sordariomycetes</taxon>
        <taxon>Hypocreomycetidae</taxon>
        <taxon>Hypocreales</taxon>
        <taxon>Nectriaceae</taxon>
        <taxon>Fusarium</taxon>
    </lineage>
</organism>
<dbReference type="AlphaFoldDB" id="A0A1B8B616"/>
<feature type="region of interest" description="Disordered" evidence="1">
    <location>
        <begin position="51"/>
        <end position="108"/>
    </location>
</feature>